<proteinExistence type="predicted"/>
<sequence>MATTLPSGPTRRALLVGGAAMLALAGCSTAPVPRATTDAFNRRIEDLEMQSGVTIAVTAVNLGTNRRVQHRSTDLFPMCSLFKVIAVGALVSERGYDEQYWNTPIPFTAADIVVNSPVASKLTTLTMTPDEMADAALRFSDNTAGNLLLREIGGPKTIARVVGSFGATATRLDRIEPELNEGLPDDPRDTTTADDMVAVLRALLVDGGAGQLARSKLHDWMLRNSTSSTRARAGLTGSYELADKTGAGGYGIVNDAGILWQDDTDPIALCILTRTNDPNAKGNNDVIADTTRLLVSELG</sequence>
<protein>
    <recommendedName>
        <fullName evidence="1">Beta-lactamase</fullName>
    </recommendedName>
    <alternativeName>
        <fullName evidence="2">Penicillinase</fullName>
    </alternativeName>
</protein>
<dbReference type="Proteomes" id="UP000297654">
    <property type="component" value="Unassembled WGS sequence"/>
</dbReference>
<dbReference type="SUPFAM" id="SSF56601">
    <property type="entry name" value="beta-lactamase/transpeptidase-like"/>
    <property type="match status" value="1"/>
</dbReference>
<dbReference type="InterPro" id="IPR045155">
    <property type="entry name" value="Beta-lactam_cat"/>
</dbReference>
<dbReference type="OrthoDB" id="9784149at2"/>
<keyword evidence="6" id="KW-1185">Reference proteome</keyword>
<dbReference type="NCBIfam" id="NF033103">
    <property type="entry name" value="bla_class_A"/>
    <property type="match status" value="1"/>
</dbReference>
<dbReference type="InterPro" id="IPR006311">
    <property type="entry name" value="TAT_signal"/>
</dbReference>
<accession>A0A5F0D316</accession>
<gene>
    <name evidence="5" type="primary">bla</name>
    <name evidence="5" type="ORF">E3O10_09440</name>
</gene>
<dbReference type="GO" id="GO:0008800">
    <property type="term" value="F:beta-lactamase activity"/>
    <property type="evidence" value="ECO:0007669"/>
    <property type="project" value="InterPro"/>
</dbReference>
<comment type="caution">
    <text evidence="5">The sequence shown here is derived from an EMBL/GenBank/DDBJ whole genome shotgun (WGS) entry which is preliminary data.</text>
</comment>
<dbReference type="Gene3D" id="3.40.710.10">
    <property type="entry name" value="DD-peptidase/beta-lactamase superfamily"/>
    <property type="match status" value="1"/>
</dbReference>
<dbReference type="PROSITE" id="PS51318">
    <property type="entry name" value="TAT"/>
    <property type="match status" value="1"/>
</dbReference>
<dbReference type="GO" id="GO:0046677">
    <property type="term" value="P:response to antibiotic"/>
    <property type="evidence" value="ECO:0007669"/>
    <property type="project" value="InterPro"/>
</dbReference>
<dbReference type="AlphaFoldDB" id="A0A5F0D316"/>
<evidence type="ECO:0000256" key="2">
    <source>
        <dbReference type="ARBA" id="ARBA00030171"/>
    </source>
</evidence>
<name>A0A5F0D316_9MICO</name>
<dbReference type="RefSeq" id="WP_092106997.1">
    <property type="nucleotide sequence ID" value="NZ_SOFF01000030.1"/>
</dbReference>
<dbReference type="InterPro" id="IPR000871">
    <property type="entry name" value="Beta-lactam_class-A"/>
</dbReference>
<reference evidence="5 6" key="1">
    <citation type="submission" date="2019-03" db="EMBL/GenBank/DDBJ databases">
        <title>Genomics of glacier-inhabiting Cryobacterium strains.</title>
        <authorList>
            <person name="Liu Q."/>
            <person name="Xin Y.-H."/>
        </authorList>
    </citation>
    <scope>NUCLEOTIDE SEQUENCE [LARGE SCALE GENOMIC DNA]</scope>
    <source>
        <strain evidence="5 6">Hh15</strain>
    </source>
</reference>
<dbReference type="PANTHER" id="PTHR35333:SF3">
    <property type="entry name" value="BETA-LACTAMASE-TYPE TRANSPEPTIDASE FOLD CONTAINING PROTEIN"/>
    <property type="match status" value="1"/>
</dbReference>
<dbReference type="InterPro" id="IPR012338">
    <property type="entry name" value="Beta-lactam/transpept-like"/>
</dbReference>
<evidence type="ECO:0000259" key="4">
    <source>
        <dbReference type="Pfam" id="PF13354"/>
    </source>
</evidence>
<dbReference type="EMBL" id="SOFF01000030">
    <property type="protein sequence ID" value="TFB89111.1"/>
    <property type="molecule type" value="Genomic_DNA"/>
</dbReference>
<feature type="domain" description="Beta-lactamase class A catalytic" evidence="4">
    <location>
        <begin position="57"/>
        <end position="273"/>
    </location>
</feature>
<dbReference type="Pfam" id="PF13354">
    <property type="entry name" value="Beta-lactamase2"/>
    <property type="match status" value="1"/>
</dbReference>
<evidence type="ECO:0000256" key="3">
    <source>
        <dbReference type="SAM" id="SignalP"/>
    </source>
</evidence>
<organism evidence="5 6">
    <name type="scientific">Cryobacterium luteum</name>
    <dbReference type="NCBI Taxonomy" id="1424661"/>
    <lineage>
        <taxon>Bacteria</taxon>
        <taxon>Bacillati</taxon>
        <taxon>Actinomycetota</taxon>
        <taxon>Actinomycetes</taxon>
        <taxon>Micrococcales</taxon>
        <taxon>Microbacteriaceae</taxon>
        <taxon>Cryobacterium</taxon>
    </lineage>
</organism>
<dbReference type="PANTHER" id="PTHR35333">
    <property type="entry name" value="BETA-LACTAMASE"/>
    <property type="match status" value="1"/>
</dbReference>
<feature type="chain" id="PRO_5038874954" description="Beta-lactamase" evidence="3">
    <location>
        <begin position="26"/>
        <end position="299"/>
    </location>
</feature>
<evidence type="ECO:0000313" key="5">
    <source>
        <dbReference type="EMBL" id="TFB89111.1"/>
    </source>
</evidence>
<evidence type="ECO:0000256" key="1">
    <source>
        <dbReference type="ARBA" id="ARBA00018879"/>
    </source>
</evidence>
<feature type="signal peptide" evidence="3">
    <location>
        <begin position="1"/>
        <end position="25"/>
    </location>
</feature>
<dbReference type="GO" id="GO:0030655">
    <property type="term" value="P:beta-lactam antibiotic catabolic process"/>
    <property type="evidence" value="ECO:0007669"/>
    <property type="project" value="InterPro"/>
</dbReference>
<keyword evidence="3" id="KW-0732">Signal</keyword>
<evidence type="ECO:0000313" key="6">
    <source>
        <dbReference type="Proteomes" id="UP000297654"/>
    </source>
</evidence>
<dbReference type="PRINTS" id="PR00118">
    <property type="entry name" value="BLACTAMASEA"/>
</dbReference>